<dbReference type="EMBL" id="JAJTJA010000002">
    <property type="protein sequence ID" value="KAH8703100.1"/>
    <property type="molecule type" value="Genomic_DNA"/>
</dbReference>
<comment type="caution">
    <text evidence="1">The sequence shown here is derived from an EMBL/GenBank/DDBJ whole genome shotgun (WGS) entry which is preliminary data.</text>
</comment>
<evidence type="ECO:0000313" key="2">
    <source>
        <dbReference type="Proteomes" id="UP001201262"/>
    </source>
</evidence>
<evidence type="ECO:0008006" key="3">
    <source>
        <dbReference type="Google" id="ProtNLM"/>
    </source>
</evidence>
<gene>
    <name evidence="1" type="ORF">BGW36DRAFT_82855</name>
</gene>
<dbReference type="GeneID" id="70252906"/>
<reference evidence="1" key="1">
    <citation type="submission" date="2021-12" db="EMBL/GenBank/DDBJ databases">
        <title>Convergent genome expansion in fungi linked to evolution of root-endophyte symbiosis.</title>
        <authorList>
            <consortium name="DOE Joint Genome Institute"/>
            <person name="Ke Y.-H."/>
            <person name="Bonito G."/>
            <person name="Liao H.-L."/>
            <person name="Looney B."/>
            <person name="Rojas-Flechas A."/>
            <person name="Nash J."/>
            <person name="Hameed K."/>
            <person name="Schadt C."/>
            <person name="Martin F."/>
            <person name="Crous P.W."/>
            <person name="Miettinen O."/>
            <person name="Magnuson J.K."/>
            <person name="Labbe J."/>
            <person name="Jacobson D."/>
            <person name="Doktycz M.J."/>
            <person name="Veneault-Fourrey C."/>
            <person name="Kuo A."/>
            <person name="Mondo S."/>
            <person name="Calhoun S."/>
            <person name="Riley R."/>
            <person name="Ohm R."/>
            <person name="LaButti K."/>
            <person name="Andreopoulos B."/>
            <person name="Pangilinan J."/>
            <person name="Nolan M."/>
            <person name="Tritt A."/>
            <person name="Clum A."/>
            <person name="Lipzen A."/>
            <person name="Daum C."/>
            <person name="Barry K."/>
            <person name="Grigoriev I.V."/>
            <person name="Vilgalys R."/>
        </authorList>
    </citation>
    <scope>NUCLEOTIDE SEQUENCE</scope>
    <source>
        <strain evidence="1">PMI_201</strain>
    </source>
</reference>
<dbReference type="Proteomes" id="UP001201262">
    <property type="component" value="Unassembled WGS sequence"/>
</dbReference>
<accession>A0AAD4Q4K0</accession>
<dbReference type="AlphaFoldDB" id="A0AAD4Q4K0"/>
<sequence>MKNSQPEKSHTQNRFLNLPVDIQLNMMRHLSDIYTLKDLLNAFPELYPVFQPYARSILNSIFWQPLRYVNDDRGVVYRWMLKELQLEHLLEQPPQMPSVHQVPAYGRYRGRLVICDDKEVD</sequence>
<dbReference type="RefSeq" id="XP_046076118.1">
    <property type="nucleotide sequence ID" value="XM_046222620.1"/>
</dbReference>
<proteinExistence type="predicted"/>
<keyword evidence="2" id="KW-1185">Reference proteome</keyword>
<organism evidence="1 2">
    <name type="scientific">Talaromyces proteolyticus</name>
    <dbReference type="NCBI Taxonomy" id="1131652"/>
    <lineage>
        <taxon>Eukaryota</taxon>
        <taxon>Fungi</taxon>
        <taxon>Dikarya</taxon>
        <taxon>Ascomycota</taxon>
        <taxon>Pezizomycotina</taxon>
        <taxon>Eurotiomycetes</taxon>
        <taxon>Eurotiomycetidae</taxon>
        <taxon>Eurotiales</taxon>
        <taxon>Trichocomaceae</taxon>
        <taxon>Talaromyces</taxon>
        <taxon>Talaromyces sect. Bacilispori</taxon>
    </lineage>
</organism>
<name>A0AAD4Q4K0_9EURO</name>
<protein>
    <recommendedName>
        <fullName evidence="3">F-box domain-containing protein</fullName>
    </recommendedName>
</protein>
<evidence type="ECO:0000313" key="1">
    <source>
        <dbReference type="EMBL" id="KAH8703100.1"/>
    </source>
</evidence>